<sequence length="37" mass="4525">MKTLKILATRIKEWQHRPKTQNHSKHKSNKRADTKER</sequence>
<feature type="compositionally biased region" description="Basic residues" evidence="1">
    <location>
        <begin position="17"/>
        <end position="29"/>
    </location>
</feature>
<dbReference type="AlphaFoldDB" id="J0LUJ8"/>
<dbReference type="EMBL" id="AKOQ01000014">
    <property type="protein sequence ID" value="EJB65912.1"/>
    <property type="molecule type" value="Genomic_DNA"/>
</dbReference>
<name>J0LUJ8_HELPX</name>
<organism evidence="2 3">
    <name type="scientific">Helicobacter pylori Hp H-45</name>
    <dbReference type="NCBI Taxonomy" id="992050"/>
    <lineage>
        <taxon>Bacteria</taxon>
        <taxon>Pseudomonadati</taxon>
        <taxon>Campylobacterota</taxon>
        <taxon>Epsilonproteobacteria</taxon>
        <taxon>Campylobacterales</taxon>
        <taxon>Helicobacteraceae</taxon>
        <taxon>Helicobacter</taxon>
    </lineage>
</organism>
<reference evidence="2 3" key="1">
    <citation type="journal article" date="2013" name="Pathog. Dis.">
        <title>Genome sequences of 65 Helicobacter pylori strains isolated from asymptomatic individuals and patients with gastric cancer, peptic ulcer disease, or gastritis.</title>
        <authorList>
            <person name="Blanchard T.G."/>
            <person name="Czinn S.J."/>
            <person name="Correa P."/>
            <person name="Nakazawa T."/>
            <person name="Keelan M."/>
            <person name="Morningstar L."/>
            <person name="Santana-Cruz I."/>
            <person name="Maroo A."/>
            <person name="McCracken C."/>
            <person name="Shefchek K."/>
            <person name="Daugherty S."/>
            <person name="Song Y."/>
            <person name="Fraser C.M."/>
            <person name="Fricke W.F."/>
        </authorList>
    </citation>
    <scope>NUCLEOTIDE SEQUENCE [LARGE SCALE GENOMIC DNA]</scope>
    <source>
        <strain evidence="2 3">Hp H-45</strain>
    </source>
</reference>
<feature type="region of interest" description="Disordered" evidence="1">
    <location>
        <begin position="1"/>
        <end position="37"/>
    </location>
</feature>
<accession>J0LUJ8</accession>
<evidence type="ECO:0000313" key="2">
    <source>
        <dbReference type="EMBL" id="EJB65912.1"/>
    </source>
</evidence>
<comment type="caution">
    <text evidence="2">The sequence shown here is derived from an EMBL/GenBank/DDBJ whole genome shotgun (WGS) entry which is preliminary data.</text>
</comment>
<dbReference type="Proteomes" id="UP000003895">
    <property type="component" value="Unassembled WGS sequence"/>
</dbReference>
<gene>
    <name evidence="2" type="ORF">HPHPH45_1569</name>
</gene>
<proteinExistence type="predicted"/>
<evidence type="ECO:0000256" key="1">
    <source>
        <dbReference type="SAM" id="MobiDB-lite"/>
    </source>
</evidence>
<evidence type="ECO:0000313" key="3">
    <source>
        <dbReference type="Proteomes" id="UP000003895"/>
    </source>
</evidence>
<protein>
    <submittedName>
        <fullName evidence="2">Uncharacterized protein</fullName>
    </submittedName>
</protein>
<dbReference type="PATRIC" id="fig|992050.3.peg.1541"/>